<organism evidence="7 8">
    <name type="scientific">Haliscomenobacter hydrossis (strain ATCC 27775 / DSM 1100 / LMG 10767 / O)</name>
    <dbReference type="NCBI Taxonomy" id="760192"/>
    <lineage>
        <taxon>Bacteria</taxon>
        <taxon>Pseudomonadati</taxon>
        <taxon>Bacteroidota</taxon>
        <taxon>Saprospiria</taxon>
        <taxon>Saprospirales</taxon>
        <taxon>Haliscomenobacteraceae</taxon>
        <taxon>Haliscomenobacter</taxon>
    </lineage>
</organism>
<proteinExistence type="predicted"/>
<dbReference type="OrthoDB" id="1492026at2"/>
<feature type="region of interest" description="Disordered" evidence="5">
    <location>
        <begin position="186"/>
        <end position="205"/>
    </location>
</feature>
<dbReference type="eggNOG" id="COG1286">
    <property type="taxonomic scope" value="Bacteria"/>
</dbReference>
<keyword evidence="3 6" id="KW-1133">Transmembrane helix</keyword>
<name>F4KT24_HALH1</name>
<sequence length="205" mass="23289">MIIDVLFLIVAASGFWYGYSRGIIETLVRYISILFGIMASLRFSPAMTNFLKDLTQYNSPLMFLAGFLLTLFLTMFLLRTLGRGLVGILQTININFINQILGGVFSAAFSSLIYSCLLWFVLASATTSANEAVIESRTYVYLKDYPKTVWGLMRKAQPIFVDFWEYSLDVMDEVQNLTDKSETENIYDIEDEEDSGTVDENSPYN</sequence>
<dbReference type="Proteomes" id="UP000008461">
    <property type="component" value="Chromosome"/>
</dbReference>
<feature type="transmembrane region" description="Helical" evidence="6">
    <location>
        <begin position="100"/>
        <end position="122"/>
    </location>
</feature>
<reference key="2">
    <citation type="submission" date="2011-04" db="EMBL/GenBank/DDBJ databases">
        <title>Complete sequence of chromosome of Haliscomenobacter hydrossis DSM 1100.</title>
        <authorList>
            <consortium name="US DOE Joint Genome Institute (JGI-PGF)"/>
            <person name="Lucas S."/>
            <person name="Han J."/>
            <person name="Lapidus A."/>
            <person name="Bruce D."/>
            <person name="Goodwin L."/>
            <person name="Pitluck S."/>
            <person name="Peters L."/>
            <person name="Kyrpides N."/>
            <person name="Mavromatis K."/>
            <person name="Ivanova N."/>
            <person name="Ovchinnikova G."/>
            <person name="Pagani I."/>
            <person name="Daligault H."/>
            <person name="Detter J.C."/>
            <person name="Han C."/>
            <person name="Land M."/>
            <person name="Hauser L."/>
            <person name="Markowitz V."/>
            <person name="Cheng J.-F."/>
            <person name="Hugenholtz P."/>
            <person name="Woyke T."/>
            <person name="Wu D."/>
            <person name="Verbarg S."/>
            <person name="Frueling A."/>
            <person name="Brambilla E."/>
            <person name="Klenk H.-P."/>
            <person name="Eisen J.A."/>
        </authorList>
    </citation>
    <scope>NUCLEOTIDE SEQUENCE</scope>
    <source>
        <strain>DSM 1100</strain>
    </source>
</reference>
<dbReference type="HOGENOM" id="CLU_1335971_0_0_10"/>
<dbReference type="GO" id="GO:0009403">
    <property type="term" value="P:toxin biosynthetic process"/>
    <property type="evidence" value="ECO:0007669"/>
    <property type="project" value="InterPro"/>
</dbReference>
<dbReference type="PANTHER" id="PTHR37306:SF1">
    <property type="entry name" value="COLICIN V PRODUCTION PROTEIN"/>
    <property type="match status" value="1"/>
</dbReference>
<evidence type="ECO:0000256" key="5">
    <source>
        <dbReference type="SAM" id="MobiDB-lite"/>
    </source>
</evidence>
<feature type="transmembrane region" description="Helical" evidence="6">
    <location>
        <begin position="30"/>
        <end position="51"/>
    </location>
</feature>
<dbReference type="AlphaFoldDB" id="F4KT24"/>
<reference evidence="7 8" key="1">
    <citation type="journal article" date="2011" name="Stand. Genomic Sci.">
        <title>Complete genome sequence of Haliscomenobacter hydrossis type strain (O).</title>
        <authorList>
            <consortium name="US DOE Joint Genome Institute (JGI-PGF)"/>
            <person name="Daligault H."/>
            <person name="Lapidus A."/>
            <person name="Zeytun A."/>
            <person name="Nolan M."/>
            <person name="Lucas S."/>
            <person name="Del Rio T.G."/>
            <person name="Tice H."/>
            <person name="Cheng J.F."/>
            <person name="Tapia R."/>
            <person name="Han C."/>
            <person name="Goodwin L."/>
            <person name="Pitluck S."/>
            <person name="Liolios K."/>
            <person name="Pagani I."/>
            <person name="Ivanova N."/>
            <person name="Huntemann M."/>
            <person name="Mavromatis K."/>
            <person name="Mikhailova N."/>
            <person name="Pati A."/>
            <person name="Chen A."/>
            <person name="Palaniappan K."/>
            <person name="Land M."/>
            <person name="Hauser L."/>
            <person name="Brambilla E.M."/>
            <person name="Rohde M."/>
            <person name="Verbarg S."/>
            <person name="Goker M."/>
            <person name="Bristow J."/>
            <person name="Eisen J.A."/>
            <person name="Markowitz V."/>
            <person name="Hugenholtz P."/>
            <person name="Kyrpides N.C."/>
            <person name="Klenk H.P."/>
            <person name="Woyke T."/>
        </authorList>
    </citation>
    <scope>NUCLEOTIDE SEQUENCE [LARGE SCALE GENOMIC DNA]</scope>
    <source>
        <strain evidence="8">ATCC 27775 / DSM 1100 / LMG 10767 / O</strain>
    </source>
</reference>
<dbReference type="PANTHER" id="PTHR37306">
    <property type="entry name" value="COLICIN V PRODUCTION PROTEIN"/>
    <property type="match status" value="1"/>
</dbReference>
<evidence type="ECO:0000313" key="7">
    <source>
        <dbReference type="EMBL" id="AEE50094.1"/>
    </source>
</evidence>
<keyword evidence="2 6" id="KW-0812">Transmembrane</keyword>
<evidence type="ECO:0000256" key="2">
    <source>
        <dbReference type="ARBA" id="ARBA00022692"/>
    </source>
</evidence>
<gene>
    <name evidence="7" type="ordered locus">Halhy_2212</name>
</gene>
<dbReference type="KEGG" id="hhy:Halhy_2212"/>
<feature type="compositionally biased region" description="Acidic residues" evidence="5">
    <location>
        <begin position="186"/>
        <end position="197"/>
    </location>
</feature>
<feature type="transmembrane region" description="Helical" evidence="6">
    <location>
        <begin position="63"/>
        <end position="80"/>
    </location>
</feature>
<dbReference type="EMBL" id="CP002691">
    <property type="protein sequence ID" value="AEE50094.1"/>
    <property type="molecule type" value="Genomic_DNA"/>
</dbReference>
<dbReference type="STRING" id="760192.Halhy_2212"/>
<dbReference type="RefSeq" id="WP_013764646.1">
    <property type="nucleotide sequence ID" value="NC_015510.1"/>
</dbReference>
<keyword evidence="8" id="KW-1185">Reference proteome</keyword>
<protein>
    <submittedName>
        <fullName evidence="7">Colicin V production protein</fullName>
    </submittedName>
</protein>
<comment type="subcellular location">
    <subcellularLocation>
        <location evidence="1">Membrane</location>
        <topology evidence="1">Multi-pass membrane protein</topology>
    </subcellularLocation>
</comment>
<dbReference type="Pfam" id="PF02674">
    <property type="entry name" value="Colicin_V"/>
    <property type="match status" value="1"/>
</dbReference>
<evidence type="ECO:0000256" key="4">
    <source>
        <dbReference type="ARBA" id="ARBA00023136"/>
    </source>
</evidence>
<dbReference type="GO" id="GO:0016020">
    <property type="term" value="C:membrane"/>
    <property type="evidence" value="ECO:0007669"/>
    <property type="project" value="UniProtKB-SubCell"/>
</dbReference>
<evidence type="ECO:0000256" key="6">
    <source>
        <dbReference type="SAM" id="Phobius"/>
    </source>
</evidence>
<accession>F4KT24</accession>
<evidence type="ECO:0000256" key="3">
    <source>
        <dbReference type="ARBA" id="ARBA00022989"/>
    </source>
</evidence>
<keyword evidence="4 6" id="KW-0472">Membrane</keyword>
<dbReference type="InterPro" id="IPR003825">
    <property type="entry name" value="Colicin-V_CvpA"/>
</dbReference>
<evidence type="ECO:0000313" key="8">
    <source>
        <dbReference type="Proteomes" id="UP000008461"/>
    </source>
</evidence>
<evidence type="ECO:0000256" key="1">
    <source>
        <dbReference type="ARBA" id="ARBA00004141"/>
    </source>
</evidence>